<feature type="region of interest" description="Disordered" evidence="2">
    <location>
        <begin position="472"/>
        <end position="556"/>
    </location>
</feature>
<gene>
    <name evidence="5" type="ORF">BJ508DRAFT_381668</name>
</gene>
<dbReference type="PANTHER" id="PTHR31005:SF8">
    <property type="entry name" value="DUF4139 DOMAIN-CONTAINING PROTEIN"/>
    <property type="match status" value="1"/>
</dbReference>
<evidence type="ECO:0000259" key="3">
    <source>
        <dbReference type="Pfam" id="PF13598"/>
    </source>
</evidence>
<protein>
    <recommendedName>
        <fullName evidence="7">DUF4139 domain-containing protein</fullName>
    </recommendedName>
</protein>
<sequence length="904" mass="100437">MTTEIHKQTHAITALPTTLIKVFPTRALVTRSLPALTLSPGRNKVTITNLTSSAEEDSIKVEGVYTNTTTAESEKAVISDITVDYLSSALLWTADSDDSDSESDLEEPEEASEERLAELAGDEAVKFLEELKALRKEAARHQDKLETLRIRLEAINSMGAHFSYGRGDIVNPTEVLQNWMKIQDVESDSLKIQARETREASEKVQRKINIMEKKKENVFRPGKKAWKKLDDEYRRKKAERDQKRRDRKDERGPKHGAAYRVNIWIENPATEAAEIGLKLTYLVRSASWEPRYDASLDTSVPNPVLKLEYHAHVRNMTGETWENCEVVLTTSQATFRGLSDHAPRLEPWNVRYAKEDEVRYSNLGDKAILYSGQEKEANDPAYERQRALRETHRERERGLATERMRSRGEESEPQQATPVYQPPNLFGQAAQPHGGLFGNSTTRGFAGEAFGAAPSTNFAAPSGQPMMMAQMSQVPESSLAQAASGEGFACEESESDHEKTDSSSEEEDSEDDDEDADAAPLSPSALKFATPTTTSTGLTTTFTLPSPTTIPSSTMPRRHHLASLSFPRTRLQHLTIPKLRPAVFLKAIILNTTGTPLLKGTCGFTLDGTFLGTLDIPKASIGEKFTIALGVDSSVEVEYKKPTKLRQKEKGMSLWNKEAATVYRRGIQIVNNRNTPVSLVVMDQVPRSEDEKVVIHVLAPEGLELGGEPVITGEATKHDQENAKSTSRPASILGGKRNSFMGNLNSKLGKIGEDYEEEDKEEDGLGKKGYRAVAVMKKEGIVRWGVDLEGGKGVGLGLEWEHTRTRDRTGTNFNPLLSRSLMVYRRFSQLDQLTLCTVVDEKQNFTVTIFILDGGEAKKAAHKDKGSNWRNLQPNSSAEASWYTAGSPSSTSCSVYTRWRKLNI</sequence>
<feature type="domain" description="DUF4139" evidence="3">
    <location>
        <begin position="277"/>
        <end position="701"/>
    </location>
</feature>
<dbReference type="EMBL" id="ML119871">
    <property type="protein sequence ID" value="RPA72242.1"/>
    <property type="molecule type" value="Genomic_DNA"/>
</dbReference>
<organism evidence="5 6">
    <name type="scientific">Ascobolus immersus RN42</name>
    <dbReference type="NCBI Taxonomy" id="1160509"/>
    <lineage>
        <taxon>Eukaryota</taxon>
        <taxon>Fungi</taxon>
        <taxon>Dikarya</taxon>
        <taxon>Ascomycota</taxon>
        <taxon>Pezizomycotina</taxon>
        <taxon>Pezizomycetes</taxon>
        <taxon>Pezizales</taxon>
        <taxon>Ascobolaceae</taxon>
        <taxon>Ascobolus</taxon>
    </lineage>
</organism>
<dbReference type="STRING" id="1160509.A0A3N4HD52"/>
<proteinExistence type="predicted"/>
<feature type="compositionally biased region" description="Acidic residues" evidence="2">
    <location>
        <begin position="95"/>
        <end position="112"/>
    </location>
</feature>
<dbReference type="PANTHER" id="PTHR31005">
    <property type="entry name" value="DUF4139 DOMAIN-CONTAINING PROTEIN"/>
    <property type="match status" value="1"/>
</dbReference>
<keyword evidence="1" id="KW-0175">Coiled coil</keyword>
<accession>A0A3N4HD52</accession>
<dbReference type="Proteomes" id="UP000275078">
    <property type="component" value="Unassembled WGS sequence"/>
</dbReference>
<dbReference type="InterPro" id="IPR025554">
    <property type="entry name" value="DUF4140"/>
</dbReference>
<feature type="domain" description="DUF4140" evidence="4">
    <location>
        <begin position="21"/>
        <end position="154"/>
    </location>
</feature>
<feature type="compositionally biased region" description="Acidic residues" evidence="2">
    <location>
        <begin position="503"/>
        <end position="517"/>
    </location>
</feature>
<evidence type="ECO:0000313" key="6">
    <source>
        <dbReference type="Proteomes" id="UP000275078"/>
    </source>
</evidence>
<evidence type="ECO:0000256" key="2">
    <source>
        <dbReference type="SAM" id="MobiDB-lite"/>
    </source>
</evidence>
<evidence type="ECO:0000259" key="4">
    <source>
        <dbReference type="Pfam" id="PF13600"/>
    </source>
</evidence>
<keyword evidence="6" id="KW-1185">Reference proteome</keyword>
<feature type="region of interest" description="Disordered" evidence="2">
    <location>
        <begin position="374"/>
        <end position="441"/>
    </location>
</feature>
<feature type="coiled-coil region" evidence="1">
    <location>
        <begin position="117"/>
        <end position="158"/>
    </location>
</feature>
<dbReference type="OrthoDB" id="10068793at2759"/>
<reference evidence="5 6" key="1">
    <citation type="journal article" date="2018" name="Nat. Ecol. Evol.">
        <title>Pezizomycetes genomes reveal the molecular basis of ectomycorrhizal truffle lifestyle.</title>
        <authorList>
            <person name="Murat C."/>
            <person name="Payen T."/>
            <person name="Noel B."/>
            <person name="Kuo A."/>
            <person name="Morin E."/>
            <person name="Chen J."/>
            <person name="Kohler A."/>
            <person name="Krizsan K."/>
            <person name="Balestrini R."/>
            <person name="Da Silva C."/>
            <person name="Montanini B."/>
            <person name="Hainaut M."/>
            <person name="Levati E."/>
            <person name="Barry K.W."/>
            <person name="Belfiori B."/>
            <person name="Cichocki N."/>
            <person name="Clum A."/>
            <person name="Dockter R.B."/>
            <person name="Fauchery L."/>
            <person name="Guy J."/>
            <person name="Iotti M."/>
            <person name="Le Tacon F."/>
            <person name="Lindquist E.A."/>
            <person name="Lipzen A."/>
            <person name="Malagnac F."/>
            <person name="Mello A."/>
            <person name="Molinier V."/>
            <person name="Miyauchi S."/>
            <person name="Poulain J."/>
            <person name="Riccioni C."/>
            <person name="Rubini A."/>
            <person name="Sitrit Y."/>
            <person name="Splivallo R."/>
            <person name="Traeger S."/>
            <person name="Wang M."/>
            <person name="Zifcakova L."/>
            <person name="Wipf D."/>
            <person name="Zambonelli A."/>
            <person name="Paolocci F."/>
            <person name="Nowrousian M."/>
            <person name="Ottonello S."/>
            <person name="Baldrian P."/>
            <person name="Spatafora J.W."/>
            <person name="Henrissat B."/>
            <person name="Nagy L.G."/>
            <person name="Aury J.M."/>
            <person name="Wincker P."/>
            <person name="Grigoriev I.V."/>
            <person name="Bonfante P."/>
            <person name="Martin F.M."/>
        </authorList>
    </citation>
    <scope>NUCLEOTIDE SEQUENCE [LARGE SCALE GENOMIC DNA]</scope>
    <source>
        <strain evidence="5 6">RN42</strain>
    </source>
</reference>
<evidence type="ECO:0000256" key="1">
    <source>
        <dbReference type="SAM" id="Coils"/>
    </source>
</evidence>
<name>A0A3N4HD52_ASCIM</name>
<dbReference type="Pfam" id="PF13598">
    <property type="entry name" value="DUF4139"/>
    <property type="match status" value="1"/>
</dbReference>
<dbReference type="AlphaFoldDB" id="A0A3N4HD52"/>
<dbReference type="NCBIfam" id="TIGR02231">
    <property type="entry name" value="mucoidy inhibitor MuiA family protein"/>
    <property type="match status" value="1"/>
</dbReference>
<feature type="region of interest" description="Disordered" evidence="2">
    <location>
        <begin position="95"/>
        <end position="116"/>
    </location>
</feature>
<feature type="compositionally biased region" description="Low complexity" evidence="2">
    <location>
        <begin position="530"/>
        <end position="554"/>
    </location>
</feature>
<dbReference type="InterPro" id="IPR037291">
    <property type="entry name" value="DUF4139"/>
</dbReference>
<evidence type="ECO:0000313" key="5">
    <source>
        <dbReference type="EMBL" id="RPA72242.1"/>
    </source>
</evidence>
<feature type="compositionally biased region" description="Basic and acidic residues" evidence="2">
    <location>
        <begin position="374"/>
        <end position="410"/>
    </location>
</feature>
<evidence type="ECO:0008006" key="7">
    <source>
        <dbReference type="Google" id="ProtNLM"/>
    </source>
</evidence>
<feature type="region of interest" description="Disordered" evidence="2">
    <location>
        <begin position="230"/>
        <end position="253"/>
    </location>
</feature>
<dbReference type="InterPro" id="IPR011935">
    <property type="entry name" value="CHP02231"/>
</dbReference>
<feature type="compositionally biased region" description="Polar residues" evidence="2">
    <location>
        <begin position="472"/>
        <end position="481"/>
    </location>
</feature>
<feature type="region of interest" description="Disordered" evidence="2">
    <location>
        <begin position="717"/>
        <end position="736"/>
    </location>
</feature>
<dbReference type="Pfam" id="PF13600">
    <property type="entry name" value="DUF4140"/>
    <property type="match status" value="1"/>
</dbReference>